<organism evidence="1 2">
    <name type="scientific">Gossypium raimondii</name>
    <name type="common">Peruvian cotton</name>
    <name type="synonym">Gossypium klotzschianum subsp. raimondii</name>
    <dbReference type="NCBI Taxonomy" id="29730"/>
    <lineage>
        <taxon>Eukaryota</taxon>
        <taxon>Viridiplantae</taxon>
        <taxon>Streptophyta</taxon>
        <taxon>Embryophyta</taxon>
        <taxon>Tracheophyta</taxon>
        <taxon>Spermatophyta</taxon>
        <taxon>Magnoliopsida</taxon>
        <taxon>eudicotyledons</taxon>
        <taxon>Gunneridae</taxon>
        <taxon>Pentapetalae</taxon>
        <taxon>rosids</taxon>
        <taxon>malvids</taxon>
        <taxon>Malvales</taxon>
        <taxon>Malvaceae</taxon>
        <taxon>Malvoideae</taxon>
        <taxon>Gossypium</taxon>
    </lineage>
</organism>
<evidence type="ECO:0000313" key="1">
    <source>
        <dbReference type="EMBL" id="MBA0592584.1"/>
    </source>
</evidence>
<protein>
    <submittedName>
        <fullName evidence="1">Uncharacterized protein</fullName>
    </submittedName>
</protein>
<evidence type="ECO:0000313" key="2">
    <source>
        <dbReference type="Proteomes" id="UP000593578"/>
    </source>
</evidence>
<reference evidence="1 2" key="1">
    <citation type="journal article" date="2019" name="Genome Biol. Evol.">
        <title>Insights into the evolution of the New World diploid cottons (Gossypium, subgenus Houzingenia) based on genome sequencing.</title>
        <authorList>
            <person name="Grover C.E."/>
            <person name="Arick M.A. 2nd"/>
            <person name="Thrash A."/>
            <person name="Conover J.L."/>
            <person name="Sanders W.S."/>
            <person name="Peterson D.G."/>
            <person name="Frelichowski J.E."/>
            <person name="Scheffler J.A."/>
            <person name="Scheffler B.E."/>
            <person name="Wendel J.F."/>
        </authorList>
    </citation>
    <scope>NUCLEOTIDE SEQUENCE [LARGE SCALE GENOMIC DNA]</scope>
    <source>
        <strain evidence="1">8</strain>
        <tissue evidence="1">Leaf</tissue>
    </source>
</reference>
<feature type="non-terminal residue" evidence="1">
    <location>
        <position position="1"/>
    </location>
</feature>
<dbReference type="Proteomes" id="UP000593578">
    <property type="component" value="Unassembled WGS sequence"/>
</dbReference>
<accession>A0A7J8PTG3</accession>
<dbReference type="AlphaFoldDB" id="A0A7J8PTG3"/>
<comment type="caution">
    <text evidence="1">The sequence shown here is derived from an EMBL/GenBank/DDBJ whole genome shotgun (WGS) entry which is preliminary data.</text>
</comment>
<proteinExistence type="predicted"/>
<name>A0A7J8PTG3_GOSRA</name>
<gene>
    <name evidence="1" type="ORF">Gorai_009563</name>
</gene>
<dbReference type="EMBL" id="JABEZZ010000008">
    <property type="protein sequence ID" value="MBA0592584.1"/>
    <property type="molecule type" value="Genomic_DNA"/>
</dbReference>
<sequence length="92" mass="10278">LSDFLYKWRILEETEGTIATETSQSEVEILTVTNENSVGDLVAYGPWMVINRKSRWSSMPNCSQQVFVLGFERMTLDLGLYLSALIVAISGG</sequence>